<comment type="function">
    <text evidence="10">Part of a membrane-bound complex that couples electron transfer with translocation of ions across the membrane.</text>
</comment>
<keyword evidence="15" id="KW-1185">Reference proteome</keyword>
<keyword evidence="4 10" id="KW-0677">Repeat</keyword>
<dbReference type="RefSeq" id="WP_158739221.1">
    <property type="nucleotide sequence ID" value="NZ_WSLF01000001.1"/>
</dbReference>
<feature type="binding site" evidence="10">
    <location>
        <position position="51"/>
    </location>
    <ligand>
        <name>[4Fe-4S] cluster</name>
        <dbReference type="ChEBI" id="CHEBI:49883"/>
        <label>1</label>
    </ligand>
</feature>
<dbReference type="AlphaFoldDB" id="A0A7C8HJT7"/>
<evidence type="ECO:0000313" key="14">
    <source>
        <dbReference type="EMBL" id="KAE9637311.1"/>
    </source>
</evidence>
<evidence type="ECO:0000256" key="6">
    <source>
        <dbReference type="ARBA" id="ARBA00022982"/>
    </source>
</evidence>
<evidence type="ECO:0000256" key="1">
    <source>
        <dbReference type="ARBA" id="ARBA00022448"/>
    </source>
</evidence>
<dbReference type="Proteomes" id="UP000483018">
    <property type="component" value="Unassembled WGS sequence"/>
</dbReference>
<gene>
    <name evidence="10" type="primary">rnfB</name>
    <name evidence="14" type="ORF">GND95_02450</name>
</gene>
<dbReference type="GO" id="GO:0051539">
    <property type="term" value="F:4 iron, 4 sulfur cluster binding"/>
    <property type="evidence" value="ECO:0007669"/>
    <property type="project" value="UniProtKB-UniRule"/>
</dbReference>
<dbReference type="GO" id="GO:0046872">
    <property type="term" value="F:metal ion binding"/>
    <property type="evidence" value="ECO:0007669"/>
    <property type="project" value="UniProtKB-KW"/>
</dbReference>
<keyword evidence="5 10" id="KW-1278">Translocase</keyword>
<feature type="binding site" evidence="10">
    <location>
        <position position="176"/>
    </location>
    <ligand>
        <name>[4Fe-4S] cluster</name>
        <dbReference type="ChEBI" id="CHEBI:49883"/>
        <label>3</label>
    </ligand>
</feature>
<reference evidence="14 15" key="1">
    <citation type="submission" date="2019-12" db="EMBL/GenBank/DDBJ databases">
        <title>Defluviitalea raffinosedens, isolated from a biogas fermenter, genome sequencing and characterization.</title>
        <authorList>
            <person name="Rettenmaier R."/>
            <person name="Schneider M."/>
            <person name="Neuhaus K."/>
            <person name="Liebl W."/>
            <person name="Zverlov V."/>
        </authorList>
    </citation>
    <scope>NUCLEOTIDE SEQUENCE [LARGE SCALE GENOMIC DNA]</scope>
    <source>
        <strain evidence="14 15">249c-K6</strain>
    </source>
</reference>
<feature type="binding site" evidence="10">
    <location>
        <position position="140"/>
    </location>
    <ligand>
        <name>[4Fe-4S] cluster</name>
        <dbReference type="ChEBI" id="CHEBI:49883"/>
        <label>2</label>
    </ligand>
</feature>
<dbReference type="HAMAP" id="MF_00463">
    <property type="entry name" value="RsxB_RnfB"/>
    <property type="match status" value="1"/>
</dbReference>
<accession>A0A7C8HJT7</accession>
<protein>
    <recommendedName>
        <fullName evidence="10">Ion-translocating oxidoreductase complex subunit B</fullName>
        <ecNumber evidence="10">7.-.-.-</ecNumber>
    </recommendedName>
    <alternativeName>
        <fullName evidence="10">Rnf electron transport complex subunit B</fullName>
    </alternativeName>
</protein>
<feature type="binding site" evidence="10">
    <location>
        <position position="179"/>
    </location>
    <ligand>
        <name>[4Fe-4S] cluster</name>
        <dbReference type="ChEBI" id="CHEBI:49883"/>
        <label>3</label>
    </ligand>
</feature>
<feature type="transmembrane region" description="Helical" evidence="11">
    <location>
        <begin position="6"/>
        <end position="27"/>
    </location>
</feature>
<comment type="caution">
    <text evidence="14">The sequence shown here is derived from an EMBL/GenBank/DDBJ whole genome shotgun (WGS) entry which is preliminary data.</text>
</comment>
<keyword evidence="8 10" id="KW-0411">Iron-sulfur</keyword>
<comment type="cofactor">
    <cofactor evidence="10">
        <name>[4Fe-4S] cluster</name>
        <dbReference type="ChEBI" id="CHEBI:49883"/>
    </cofactor>
    <text evidence="10">Binds 3 [4Fe-4S] clusters.</text>
</comment>
<feature type="domain" description="4Fe-4S ferredoxin-type" evidence="12">
    <location>
        <begin position="207"/>
        <end position="237"/>
    </location>
</feature>
<feature type="binding site" evidence="10">
    <location>
        <position position="76"/>
    </location>
    <ligand>
        <name>[4Fe-4S] cluster</name>
        <dbReference type="ChEBI" id="CHEBI:49883"/>
        <label>1</label>
    </ligand>
</feature>
<dbReference type="Pfam" id="PF00037">
    <property type="entry name" value="Fer4"/>
    <property type="match status" value="1"/>
</dbReference>
<feature type="binding site" evidence="10">
    <location>
        <position position="59"/>
    </location>
    <ligand>
        <name>[4Fe-4S] cluster</name>
        <dbReference type="ChEBI" id="CHEBI:49883"/>
        <label>1</label>
    </ligand>
</feature>
<feature type="binding site" evidence="10">
    <location>
        <position position="144"/>
    </location>
    <ligand>
        <name>[4Fe-4S] cluster</name>
        <dbReference type="ChEBI" id="CHEBI:49883"/>
        <label>2</label>
    </ligand>
</feature>
<dbReference type="InterPro" id="IPR017896">
    <property type="entry name" value="4Fe4S_Fe-S-bd"/>
</dbReference>
<feature type="domain" description="4Fe-4S ferredoxin-type" evidence="12">
    <location>
        <begin position="144"/>
        <end position="163"/>
    </location>
</feature>
<evidence type="ECO:0000256" key="10">
    <source>
        <dbReference type="HAMAP-Rule" id="MF_00463"/>
    </source>
</evidence>
<evidence type="ECO:0000256" key="3">
    <source>
        <dbReference type="ARBA" id="ARBA00022723"/>
    </source>
</evidence>
<dbReference type="InterPro" id="IPR007202">
    <property type="entry name" value="4Fe-4S_dom"/>
</dbReference>
<evidence type="ECO:0000256" key="9">
    <source>
        <dbReference type="ARBA" id="ARBA00023136"/>
    </source>
</evidence>
<keyword evidence="9 10" id="KW-0472">Membrane</keyword>
<evidence type="ECO:0000259" key="13">
    <source>
        <dbReference type="PROSITE" id="PS51656"/>
    </source>
</evidence>
<comment type="caution">
    <text evidence="10">Lacks conserved residue(s) required for the propagation of feature annotation.</text>
</comment>
<keyword evidence="1 10" id="KW-0813">Transport</keyword>
<feature type="domain" description="4Fe-4S ferredoxin-type" evidence="12">
    <location>
        <begin position="238"/>
        <end position="267"/>
    </location>
</feature>
<dbReference type="SUPFAM" id="SSF54862">
    <property type="entry name" value="4Fe-4S ferredoxins"/>
    <property type="match status" value="1"/>
</dbReference>
<dbReference type="EMBL" id="WSLF01000001">
    <property type="protein sequence ID" value="KAE9637311.1"/>
    <property type="molecule type" value="Genomic_DNA"/>
</dbReference>
<keyword evidence="3 10" id="KW-0479">Metal-binding</keyword>
<dbReference type="Pfam" id="PF04060">
    <property type="entry name" value="FeS"/>
    <property type="match status" value="1"/>
</dbReference>
<dbReference type="InterPro" id="IPR017900">
    <property type="entry name" value="4Fe4S_Fe_S_CS"/>
</dbReference>
<dbReference type="PROSITE" id="PS00198">
    <property type="entry name" value="4FE4S_FER_1"/>
    <property type="match status" value="2"/>
</dbReference>
<name>A0A7C8HJT7_9FIRM</name>
<proteinExistence type="inferred from homology"/>
<feature type="domain" description="4Fe-4S" evidence="13">
    <location>
        <begin position="34"/>
        <end position="93"/>
    </location>
</feature>
<feature type="binding site" evidence="10">
    <location>
        <position position="54"/>
    </location>
    <ligand>
        <name>[4Fe-4S] cluster</name>
        <dbReference type="ChEBI" id="CHEBI:49883"/>
        <label>1</label>
    </ligand>
</feature>
<keyword evidence="6 10" id="KW-0249">Electron transport</keyword>
<feature type="binding site" evidence="10">
    <location>
        <position position="183"/>
    </location>
    <ligand>
        <name>[4Fe-4S] cluster</name>
        <dbReference type="ChEBI" id="CHEBI:49883"/>
        <label>2</label>
    </ligand>
</feature>
<dbReference type="PROSITE" id="PS51656">
    <property type="entry name" value="4FE4S"/>
    <property type="match status" value="1"/>
</dbReference>
<evidence type="ECO:0000256" key="8">
    <source>
        <dbReference type="ARBA" id="ARBA00023014"/>
    </source>
</evidence>
<keyword evidence="11" id="KW-1133">Transmembrane helix</keyword>
<comment type="subcellular location">
    <subcellularLocation>
        <location evidence="10">Cell membrane</location>
    </subcellularLocation>
</comment>
<sequence>MDITSILYPVISIGGLGILFGAGLGYASKKFAVEVDERIPQVRDLLPGANCGGCGFAGCDAFAKAVVEGIVSPSGCSVNSAESTEAIAALMGLKVEQMDKKVAVVKCKGTCDKSKNKYEYYGISDCRDAALIPGGGAKSCGYGCLGLGSCKKVCPFGAIKIEDGIAVIDEEKCTACGNCVKACPKAVIELVPVKSKVRVLCNSLDKGKEVKDSCSVGCIGCRMCVKVCEYGAMDFQNNLAHVNYEKCTQCMACVIKCPTKAIHAQIQSEGIHSSVSAS</sequence>
<feature type="binding site" evidence="10">
    <location>
        <position position="150"/>
    </location>
    <ligand>
        <name>[4Fe-4S] cluster</name>
        <dbReference type="ChEBI" id="CHEBI:49883"/>
        <label>2</label>
    </ligand>
</feature>
<keyword evidence="11" id="KW-0812">Transmembrane</keyword>
<dbReference type="Gene3D" id="1.10.15.40">
    <property type="entry name" value="Electron transport complex subunit B, putative Fe-S cluster"/>
    <property type="match status" value="1"/>
</dbReference>
<dbReference type="CDD" id="cd10549">
    <property type="entry name" value="MtMvhB_like"/>
    <property type="match status" value="1"/>
</dbReference>
<evidence type="ECO:0000313" key="15">
    <source>
        <dbReference type="Proteomes" id="UP000483018"/>
    </source>
</evidence>
<dbReference type="OrthoDB" id="9789936at2"/>
<organism evidence="14 15">
    <name type="scientific">Defluviitalea raffinosedens</name>
    <dbReference type="NCBI Taxonomy" id="1450156"/>
    <lineage>
        <taxon>Bacteria</taxon>
        <taxon>Bacillati</taxon>
        <taxon>Bacillota</taxon>
        <taxon>Clostridia</taxon>
        <taxon>Lachnospirales</taxon>
        <taxon>Defluviitaleaceae</taxon>
        <taxon>Defluviitalea</taxon>
    </lineage>
</organism>
<evidence type="ECO:0000259" key="12">
    <source>
        <dbReference type="PROSITE" id="PS51379"/>
    </source>
</evidence>
<dbReference type="PANTHER" id="PTHR43560:SF1">
    <property type="entry name" value="ION-TRANSLOCATING OXIDOREDUCTASE COMPLEX SUBUNIT B"/>
    <property type="match status" value="1"/>
</dbReference>
<feature type="region of interest" description="Hydrophobic" evidence="10">
    <location>
        <begin position="1"/>
        <end position="28"/>
    </location>
</feature>
<dbReference type="EC" id="7.-.-.-" evidence="10"/>
<evidence type="ECO:0000256" key="7">
    <source>
        <dbReference type="ARBA" id="ARBA00023004"/>
    </source>
</evidence>
<evidence type="ECO:0000256" key="11">
    <source>
        <dbReference type="SAM" id="Phobius"/>
    </source>
</evidence>
<feature type="binding site" evidence="10">
    <location>
        <position position="154"/>
    </location>
    <ligand>
        <name>[4Fe-4S] cluster</name>
        <dbReference type="ChEBI" id="CHEBI:49883"/>
        <label>3</label>
    </ligand>
</feature>
<dbReference type="Pfam" id="PF12838">
    <property type="entry name" value="Fer4_7"/>
    <property type="match status" value="1"/>
</dbReference>
<keyword evidence="2 10" id="KW-0004">4Fe-4S</keyword>
<comment type="subunit">
    <text evidence="10">The complex is composed of six subunits: RnfA, RnfB, RnfC, RnfD, RnfE and RnfG.</text>
</comment>
<dbReference type="GO" id="GO:0005886">
    <property type="term" value="C:plasma membrane"/>
    <property type="evidence" value="ECO:0007669"/>
    <property type="project" value="UniProtKB-SubCell"/>
</dbReference>
<dbReference type="InterPro" id="IPR010207">
    <property type="entry name" value="Elect_transpt_cplx_RnfB/RsxB"/>
</dbReference>
<keyword evidence="7 10" id="KW-0408">Iron</keyword>
<evidence type="ECO:0000256" key="4">
    <source>
        <dbReference type="ARBA" id="ARBA00022737"/>
    </source>
</evidence>
<dbReference type="GO" id="GO:0009055">
    <property type="term" value="F:electron transfer activity"/>
    <property type="evidence" value="ECO:0007669"/>
    <property type="project" value="InterPro"/>
</dbReference>
<dbReference type="PROSITE" id="PS51379">
    <property type="entry name" value="4FE4S_FER_2"/>
    <property type="match status" value="4"/>
</dbReference>
<evidence type="ECO:0000256" key="5">
    <source>
        <dbReference type="ARBA" id="ARBA00022967"/>
    </source>
</evidence>
<feature type="binding site" evidence="10">
    <location>
        <position position="173"/>
    </location>
    <ligand>
        <name>[4Fe-4S] cluster</name>
        <dbReference type="ChEBI" id="CHEBI:49883"/>
        <label>3</label>
    </ligand>
</feature>
<dbReference type="Gene3D" id="3.30.70.20">
    <property type="match status" value="2"/>
</dbReference>
<comment type="similarity">
    <text evidence="10">Belongs to the 4Fe4S bacterial-type ferredoxin family. RnfB subfamily.</text>
</comment>
<feature type="domain" description="4Fe-4S ferredoxin-type" evidence="12">
    <location>
        <begin position="164"/>
        <end position="193"/>
    </location>
</feature>
<dbReference type="GO" id="GO:0022900">
    <property type="term" value="P:electron transport chain"/>
    <property type="evidence" value="ECO:0007669"/>
    <property type="project" value="UniProtKB-UniRule"/>
</dbReference>
<dbReference type="PANTHER" id="PTHR43560">
    <property type="entry name" value="ION-TRANSLOCATING OXIDOREDUCTASE COMPLEX SUBUNIT B"/>
    <property type="match status" value="1"/>
</dbReference>
<dbReference type="InterPro" id="IPR050395">
    <property type="entry name" value="4Fe4S_Ferredoxin_RnfB"/>
</dbReference>
<keyword evidence="10" id="KW-1003">Cell membrane</keyword>
<evidence type="ECO:0000256" key="2">
    <source>
        <dbReference type="ARBA" id="ARBA00022485"/>
    </source>
</evidence>